<gene>
    <name evidence="3" type="ORF">CALVIDRAFT_564056</name>
</gene>
<proteinExistence type="predicted"/>
<keyword evidence="2" id="KW-0472">Membrane</keyword>
<evidence type="ECO:0000313" key="4">
    <source>
        <dbReference type="Proteomes" id="UP000076738"/>
    </source>
</evidence>
<organism evidence="3 4">
    <name type="scientific">Calocera viscosa (strain TUFC12733)</name>
    <dbReference type="NCBI Taxonomy" id="1330018"/>
    <lineage>
        <taxon>Eukaryota</taxon>
        <taxon>Fungi</taxon>
        <taxon>Dikarya</taxon>
        <taxon>Basidiomycota</taxon>
        <taxon>Agaricomycotina</taxon>
        <taxon>Dacrymycetes</taxon>
        <taxon>Dacrymycetales</taxon>
        <taxon>Dacrymycetaceae</taxon>
        <taxon>Calocera</taxon>
    </lineage>
</organism>
<keyword evidence="4" id="KW-1185">Reference proteome</keyword>
<reference evidence="3 4" key="1">
    <citation type="journal article" date="2016" name="Mol. Biol. Evol.">
        <title>Comparative Genomics of Early-Diverging Mushroom-Forming Fungi Provides Insights into the Origins of Lignocellulose Decay Capabilities.</title>
        <authorList>
            <person name="Nagy L.G."/>
            <person name="Riley R."/>
            <person name="Tritt A."/>
            <person name="Adam C."/>
            <person name="Daum C."/>
            <person name="Floudas D."/>
            <person name="Sun H."/>
            <person name="Yadav J.S."/>
            <person name="Pangilinan J."/>
            <person name="Larsson K.H."/>
            <person name="Matsuura K."/>
            <person name="Barry K."/>
            <person name="Labutti K."/>
            <person name="Kuo R."/>
            <person name="Ohm R.A."/>
            <person name="Bhattacharya S.S."/>
            <person name="Shirouzu T."/>
            <person name="Yoshinaga Y."/>
            <person name="Martin F.M."/>
            <person name="Grigoriev I.V."/>
            <person name="Hibbett D.S."/>
        </authorList>
    </citation>
    <scope>NUCLEOTIDE SEQUENCE [LARGE SCALE GENOMIC DNA]</scope>
    <source>
        <strain evidence="3 4">TUFC12733</strain>
    </source>
</reference>
<dbReference type="Proteomes" id="UP000076738">
    <property type="component" value="Unassembled WGS sequence"/>
</dbReference>
<dbReference type="EMBL" id="KV417285">
    <property type="protein sequence ID" value="KZO96168.1"/>
    <property type="molecule type" value="Genomic_DNA"/>
</dbReference>
<dbReference type="AlphaFoldDB" id="A0A167LYQ6"/>
<keyword evidence="2" id="KW-1133">Transmembrane helix</keyword>
<evidence type="ECO:0000256" key="2">
    <source>
        <dbReference type="SAM" id="Phobius"/>
    </source>
</evidence>
<name>A0A167LYQ6_CALVF</name>
<evidence type="ECO:0000313" key="3">
    <source>
        <dbReference type="EMBL" id="KZO96168.1"/>
    </source>
</evidence>
<evidence type="ECO:0000256" key="1">
    <source>
        <dbReference type="SAM" id="MobiDB-lite"/>
    </source>
</evidence>
<keyword evidence="2" id="KW-0812">Transmembrane</keyword>
<feature type="region of interest" description="Disordered" evidence="1">
    <location>
        <begin position="75"/>
        <end position="129"/>
    </location>
</feature>
<protein>
    <submittedName>
        <fullName evidence="3">Uncharacterized protein</fullName>
    </submittedName>
</protein>
<sequence>MLLPSSIAFIVLICILSFIAFAVWFSIHRLRSRIRAERPGVSPRTLEALHYRPASPVPGPGLHPSELRIRQAGVLRQAEPPAPGGEQLPSYQAAGKDPLVPLPVDPPAIERPPPAMIRESTLPPVYEEP</sequence>
<feature type="transmembrane region" description="Helical" evidence="2">
    <location>
        <begin position="6"/>
        <end position="27"/>
    </location>
</feature>
<feature type="compositionally biased region" description="Pro residues" evidence="1">
    <location>
        <begin position="100"/>
        <end position="115"/>
    </location>
</feature>
<accession>A0A167LYQ6</accession>